<organism evidence="2 3">
    <name type="scientific">Flavobacterium flavipallidum</name>
    <dbReference type="NCBI Taxonomy" id="3139140"/>
    <lineage>
        <taxon>Bacteria</taxon>
        <taxon>Pseudomonadati</taxon>
        <taxon>Bacteroidota</taxon>
        <taxon>Flavobacteriia</taxon>
        <taxon>Flavobacteriales</taxon>
        <taxon>Flavobacteriaceae</taxon>
        <taxon>Flavobacterium</taxon>
    </lineage>
</organism>
<reference evidence="2 3" key="1">
    <citation type="submission" date="2024-04" db="EMBL/GenBank/DDBJ databases">
        <title>Flavobacterium sp. DGU99 16S ribosomal RNA gene Genome sequencing and assembly.</title>
        <authorList>
            <person name="Park S."/>
        </authorList>
    </citation>
    <scope>NUCLEOTIDE SEQUENCE [LARGE SCALE GENOMIC DNA]</scope>
    <source>
        <strain evidence="2 3">DGU99</strain>
    </source>
</reference>
<protein>
    <submittedName>
        <fullName evidence="2">Uncharacterized protein</fullName>
    </submittedName>
</protein>
<dbReference type="EMBL" id="JBBYHU010000002">
    <property type="protein sequence ID" value="MEL1239851.1"/>
    <property type="molecule type" value="Genomic_DNA"/>
</dbReference>
<evidence type="ECO:0000313" key="3">
    <source>
        <dbReference type="Proteomes" id="UP001398556"/>
    </source>
</evidence>
<dbReference type="Proteomes" id="UP001398556">
    <property type="component" value="Unassembled WGS sequence"/>
</dbReference>
<evidence type="ECO:0000313" key="2">
    <source>
        <dbReference type="EMBL" id="MEL1239851.1"/>
    </source>
</evidence>
<name>A0ABU9HIC0_9FLAO</name>
<gene>
    <name evidence="2" type="ORF">AAEO59_02215</name>
</gene>
<sequence>MITRKCIGLILAFLLLVSNVGLAFEVHYCGNKIANVEVKLANSNFKHSKKCCEKKLKVASCCSNKVINFEKKSEDATVKTFFFHFDAPLIITENPSFVFKSVSNFKNKQIISYHCEANAPPLFKLYNQYLFYA</sequence>
<dbReference type="InterPro" id="IPR058512">
    <property type="entry name" value="DUF8199"/>
</dbReference>
<proteinExistence type="predicted"/>
<feature type="chain" id="PRO_5046356115" evidence="1">
    <location>
        <begin position="24"/>
        <end position="133"/>
    </location>
</feature>
<dbReference type="RefSeq" id="WP_341699113.1">
    <property type="nucleotide sequence ID" value="NZ_JBBYHU010000002.1"/>
</dbReference>
<feature type="signal peptide" evidence="1">
    <location>
        <begin position="1"/>
        <end position="23"/>
    </location>
</feature>
<dbReference type="Pfam" id="PF26622">
    <property type="entry name" value="DUF8199"/>
    <property type="match status" value="1"/>
</dbReference>
<dbReference type="NCBIfam" id="NF047658">
    <property type="entry name" value="HYC_CC_PP"/>
    <property type="match status" value="1"/>
</dbReference>
<evidence type="ECO:0000256" key="1">
    <source>
        <dbReference type="SAM" id="SignalP"/>
    </source>
</evidence>
<accession>A0ABU9HIC0</accession>
<keyword evidence="1" id="KW-0732">Signal</keyword>
<dbReference type="InterPro" id="IPR058060">
    <property type="entry name" value="HYC_CC_PP"/>
</dbReference>
<comment type="caution">
    <text evidence="2">The sequence shown here is derived from an EMBL/GenBank/DDBJ whole genome shotgun (WGS) entry which is preliminary data.</text>
</comment>
<keyword evidence="3" id="KW-1185">Reference proteome</keyword>